<organism evidence="1 2">
    <name type="scientific">Echinicola vietnamensis (strain DSM 17526 / LMG 23754 / KMM 6221)</name>
    <dbReference type="NCBI Taxonomy" id="926556"/>
    <lineage>
        <taxon>Bacteria</taxon>
        <taxon>Pseudomonadati</taxon>
        <taxon>Bacteroidota</taxon>
        <taxon>Cytophagia</taxon>
        <taxon>Cytophagales</taxon>
        <taxon>Cyclobacteriaceae</taxon>
        <taxon>Echinicola</taxon>
    </lineage>
</organism>
<name>L0G047_ECHVK</name>
<keyword evidence="2" id="KW-1185">Reference proteome</keyword>
<reference evidence="2" key="1">
    <citation type="submission" date="2012-02" db="EMBL/GenBank/DDBJ databases">
        <title>The complete genome of Echinicola vietnamensis DSM 17526.</title>
        <authorList>
            <person name="Lucas S."/>
            <person name="Copeland A."/>
            <person name="Lapidus A."/>
            <person name="Glavina del Rio T."/>
            <person name="Dalin E."/>
            <person name="Tice H."/>
            <person name="Bruce D."/>
            <person name="Goodwin L."/>
            <person name="Pitluck S."/>
            <person name="Peters L."/>
            <person name="Ovchinnikova G."/>
            <person name="Teshima H."/>
            <person name="Kyrpides N."/>
            <person name="Mavromatis K."/>
            <person name="Ivanova N."/>
            <person name="Brettin T."/>
            <person name="Detter J.C."/>
            <person name="Han C."/>
            <person name="Larimer F."/>
            <person name="Land M."/>
            <person name="Hauser L."/>
            <person name="Markowitz V."/>
            <person name="Cheng J.-F."/>
            <person name="Hugenholtz P."/>
            <person name="Woyke T."/>
            <person name="Wu D."/>
            <person name="Brambilla E."/>
            <person name="Klenk H.-P."/>
            <person name="Eisen J.A."/>
        </authorList>
    </citation>
    <scope>NUCLEOTIDE SEQUENCE [LARGE SCALE GENOMIC DNA]</scope>
    <source>
        <strain evidence="2">DSM 17526 / LMG 23754 / KMM 6221</strain>
    </source>
</reference>
<evidence type="ECO:0008006" key="3">
    <source>
        <dbReference type="Google" id="ProtNLM"/>
    </source>
</evidence>
<dbReference type="AlphaFoldDB" id="L0G047"/>
<proteinExistence type="predicted"/>
<dbReference type="STRING" id="926556.Echvi_2687"/>
<dbReference type="Pfam" id="PF09912">
    <property type="entry name" value="DUF2141"/>
    <property type="match status" value="1"/>
</dbReference>
<dbReference type="EMBL" id="CP003346">
    <property type="protein sequence ID" value="AGA78927.1"/>
    <property type="molecule type" value="Genomic_DNA"/>
</dbReference>
<dbReference type="RefSeq" id="WP_015266480.1">
    <property type="nucleotide sequence ID" value="NC_019904.1"/>
</dbReference>
<dbReference type="KEGG" id="evi:Echvi_2687"/>
<gene>
    <name evidence="1" type="ordered locus">Echvi_2687</name>
</gene>
<dbReference type="eggNOG" id="COG4704">
    <property type="taxonomic scope" value="Bacteria"/>
</dbReference>
<sequence>MTITLLSLILLHLALPLPEEYAGTEIIIDNIDLSLGGNIKIQVFNELAVTSDRMVPILEKTIAANGDKSPITLAQLSTGKYMIAIMHDCNGNGKMDYSFFGVPKEGYAFSGQFSCGLKSAGPKFHMIKLNEGLQQVRMHLCY</sequence>
<dbReference type="Proteomes" id="UP000010796">
    <property type="component" value="Chromosome"/>
</dbReference>
<evidence type="ECO:0000313" key="1">
    <source>
        <dbReference type="EMBL" id="AGA78927.1"/>
    </source>
</evidence>
<dbReference type="InterPro" id="IPR018673">
    <property type="entry name" value="DUF2141"/>
</dbReference>
<dbReference type="OrthoDB" id="9788332at2"/>
<evidence type="ECO:0000313" key="2">
    <source>
        <dbReference type="Proteomes" id="UP000010796"/>
    </source>
</evidence>
<accession>L0G047</accession>
<protein>
    <recommendedName>
        <fullName evidence="3">DUF2141 domain-containing protein</fullName>
    </recommendedName>
</protein>
<dbReference type="HOGENOM" id="CLU_1812745_0_0_10"/>